<proteinExistence type="predicted"/>
<sequence length="145" mass="14951">MNRISGRIGAGAGLAGLALSLLVGSPAHAEAVGPAAGGPKPSFACSGRQGLPTFETTTNHFAASAGMKNFELCHKWIEVTHGDHTIYARIVDKCKACKVGEIDLTPAAVKALGNPSAKDIKWKVIQGPPKGSLARLNVNSGLNLL</sequence>
<evidence type="ECO:0000313" key="3">
    <source>
        <dbReference type="EMBL" id="MFC7308898.1"/>
    </source>
</evidence>
<dbReference type="SUPFAM" id="SSF50685">
    <property type="entry name" value="Barwin-like endoglucanases"/>
    <property type="match status" value="1"/>
</dbReference>
<evidence type="ECO:0000256" key="1">
    <source>
        <dbReference type="ARBA" id="ARBA00022729"/>
    </source>
</evidence>
<keyword evidence="1 2" id="KW-0732">Signal</keyword>
<gene>
    <name evidence="3" type="ORF">ACFQVC_32375</name>
</gene>
<dbReference type="PANTHER" id="PTHR31836">
    <property type="match status" value="1"/>
</dbReference>
<dbReference type="Proteomes" id="UP001596523">
    <property type="component" value="Unassembled WGS sequence"/>
</dbReference>
<name>A0ABW2JTY5_9ACTN</name>
<dbReference type="CDD" id="cd22191">
    <property type="entry name" value="DPBB_RlpA_EXP_N-like"/>
    <property type="match status" value="1"/>
</dbReference>
<evidence type="ECO:0000313" key="4">
    <source>
        <dbReference type="Proteomes" id="UP001596523"/>
    </source>
</evidence>
<reference evidence="4" key="1">
    <citation type="journal article" date="2019" name="Int. J. Syst. Evol. Microbiol.">
        <title>The Global Catalogue of Microorganisms (GCM) 10K type strain sequencing project: providing services to taxonomists for standard genome sequencing and annotation.</title>
        <authorList>
            <consortium name="The Broad Institute Genomics Platform"/>
            <consortium name="The Broad Institute Genome Sequencing Center for Infectious Disease"/>
            <person name="Wu L."/>
            <person name="Ma J."/>
        </authorList>
    </citation>
    <scope>NUCLEOTIDE SEQUENCE [LARGE SCALE GENOMIC DNA]</scope>
    <source>
        <strain evidence="4">SYNS20</strain>
    </source>
</reference>
<dbReference type="InterPro" id="IPR051477">
    <property type="entry name" value="Expansin_CellWall"/>
</dbReference>
<keyword evidence="4" id="KW-1185">Reference proteome</keyword>
<protein>
    <submittedName>
        <fullName evidence="3">RlpA-like double-psi beta-barrel domain-containing protein</fullName>
    </submittedName>
</protein>
<evidence type="ECO:0000256" key="2">
    <source>
        <dbReference type="SAM" id="SignalP"/>
    </source>
</evidence>
<dbReference type="Gene3D" id="2.40.40.10">
    <property type="entry name" value="RlpA-like domain"/>
    <property type="match status" value="1"/>
</dbReference>
<comment type="caution">
    <text evidence="3">The sequence shown here is derived from an EMBL/GenBank/DDBJ whole genome shotgun (WGS) entry which is preliminary data.</text>
</comment>
<dbReference type="PANTHER" id="PTHR31836:SF28">
    <property type="entry name" value="SRCR DOMAIN-CONTAINING PROTEIN-RELATED"/>
    <property type="match status" value="1"/>
</dbReference>
<dbReference type="RefSeq" id="WP_381837319.1">
    <property type="nucleotide sequence ID" value="NZ_JBHTCF010000018.1"/>
</dbReference>
<dbReference type="InterPro" id="IPR036908">
    <property type="entry name" value="RlpA-like_sf"/>
</dbReference>
<feature type="signal peptide" evidence="2">
    <location>
        <begin position="1"/>
        <end position="29"/>
    </location>
</feature>
<accession>A0ABW2JTY5</accession>
<dbReference type="EMBL" id="JBHTCF010000018">
    <property type="protein sequence ID" value="MFC7308898.1"/>
    <property type="molecule type" value="Genomic_DNA"/>
</dbReference>
<organism evidence="3 4">
    <name type="scientific">Streptomyces monticola</name>
    <dbReference type="NCBI Taxonomy" id="2666263"/>
    <lineage>
        <taxon>Bacteria</taxon>
        <taxon>Bacillati</taxon>
        <taxon>Actinomycetota</taxon>
        <taxon>Actinomycetes</taxon>
        <taxon>Kitasatosporales</taxon>
        <taxon>Streptomycetaceae</taxon>
        <taxon>Streptomyces</taxon>
    </lineage>
</organism>
<feature type="chain" id="PRO_5046243078" evidence="2">
    <location>
        <begin position="30"/>
        <end position="145"/>
    </location>
</feature>